<keyword evidence="9" id="KW-1185">Reference proteome</keyword>
<dbReference type="PANTHER" id="PTHR10994">
    <property type="entry name" value="RETICULON"/>
    <property type="match status" value="1"/>
</dbReference>
<keyword evidence="2 6" id="KW-0812">Transmembrane</keyword>
<feature type="transmembrane region" description="Helical" evidence="6">
    <location>
        <begin position="48"/>
        <end position="64"/>
    </location>
</feature>
<dbReference type="PANTHER" id="PTHR10994:SF157">
    <property type="entry name" value="RETICULON-LIKE PROTEIN B14"/>
    <property type="match status" value="1"/>
</dbReference>
<evidence type="ECO:0000256" key="2">
    <source>
        <dbReference type="ARBA" id="ARBA00022692"/>
    </source>
</evidence>
<evidence type="ECO:0000256" key="4">
    <source>
        <dbReference type="ARBA" id="ARBA00022989"/>
    </source>
</evidence>
<keyword evidence="5 6" id="KW-0472">Membrane</keyword>
<evidence type="ECO:0000256" key="5">
    <source>
        <dbReference type="ARBA" id="ARBA00023136"/>
    </source>
</evidence>
<proteinExistence type="predicted"/>
<feature type="domain" description="Reticulon" evidence="7">
    <location>
        <begin position="38"/>
        <end position="222"/>
    </location>
</feature>
<keyword evidence="4 6" id="KW-1133">Transmembrane helix</keyword>
<protein>
    <recommendedName>
        <fullName evidence="6">Reticulon-like protein</fullName>
    </recommendedName>
</protein>
<dbReference type="InterPro" id="IPR045064">
    <property type="entry name" value="Reticulon-like"/>
</dbReference>
<sequence length="222" mass="25421">MPTWGIYDSDSDDNQPASSRKLFGRRSSLHAILGGGHVADILLWKNKYISGGILIGFTVIWFLFEVVEYHFVTLLCHLLMLFMAIFFIWSNTAAAGFIKRNPPDIDDMELPESTLRFFFEQINRLLSTLYYISSGNDLITFFVMIACLWILSAFGSLCDTLTLLYIVFLCLVTVPALYERYEHQVDHFAGRSSQDMKNLLESFSSKFLDKIPRGPTKDKKLT</sequence>
<dbReference type="EMBL" id="JARPOI010000017">
    <property type="protein sequence ID" value="KAJ9140789.1"/>
    <property type="molecule type" value="Genomic_DNA"/>
</dbReference>
<feature type="transmembrane region" description="Helical" evidence="6">
    <location>
        <begin position="160"/>
        <end position="178"/>
    </location>
</feature>
<dbReference type="Pfam" id="PF02453">
    <property type="entry name" value="Reticulon"/>
    <property type="match status" value="1"/>
</dbReference>
<accession>A0ABQ9KK71</accession>
<dbReference type="PROSITE" id="PS50845">
    <property type="entry name" value="RETICULON"/>
    <property type="match status" value="1"/>
</dbReference>
<evidence type="ECO:0000256" key="6">
    <source>
        <dbReference type="RuleBase" id="RU363132"/>
    </source>
</evidence>
<dbReference type="InterPro" id="IPR003388">
    <property type="entry name" value="Reticulon"/>
</dbReference>
<gene>
    <name evidence="8" type="ORF">P3X46_031393</name>
</gene>
<evidence type="ECO:0000313" key="8">
    <source>
        <dbReference type="EMBL" id="KAJ9140789.1"/>
    </source>
</evidence>
<evidence type="ECO:0000259" key="7">
    <source>
        <dbReference type="PROSITE" id="PS50845"/>
    </source>
</evidence>
<feature type="transmembrane region" description="Helical" evidence="6">
    <location>
        <begin position="70"/>
        <end position="90"/>
    </location>
</feature>
<comment type="subcellular location">
    <subcellularLocation>
        <location evidence="1 6">Endoplasmic reticulum membrane</location>
        <topology evidence="1 6">Multi-pass membrane protein</topology>
    </subcellularLocation>
</comment>
<keyword evidence="3 6" id="KW-0256">Endoplasmic reticulum</keyword>
<evidence type="ECO:0000256" key="3">
    <source>
        <dbReference type="ARBA" id="ARBA00022824"/>
    </source>
</evidence>
<organism evidence="8 9">
    <name type="scientific">Hevea brasiliensis</name>
    <name type="common">Para rubber tree</name>
    <name type="synonym">Siphonia brasiliensis</name>
    <dbReference type="NCBI Taxonomy" id="3981"/>
    <lineage>
        <taxon>Eukaryota</taxon>
        <taxon>Viridiplantae</taxon>
        <taxon>Streptophyta</taxon>
        <taxon>Embryophyta</taxon>
        <taxon>Tracheophyta</taxon>
        <taxon>Spermatophyta</taxon>
        <taxon>Magnoliopsida</taxon>
        <taxon>eudicotyledons</taxon>
        <taxon>Gunneridae</taxon>
        <taxon>Pentapetalae</taxon>
        <taxon>rosids</taxon>
        <taxon>fabids</taxon>
        <taxon>Malpighiales</taxon>
        <taxon>Euphorbiaceae</taxon>
        <taxon>Crotonoideae</taxon>
        <taxon>Micrandreae</taxon>
        <taxon>Hevea</taxon>
    </lineage>
</organism>
<reference evidence="8" key="1">
    <citation type="journal article" date="2023" name="Plant Biotechnol. J.">
        <title>Chromosome-level wild Hevea brasiliensis genome provides new tools for genomic-assisted breeding and valuable loci to elevate rubber yield.</title>
        <authorList>
            <person name="Cheng H."/>
            <person name="Song X."/>
            <person name="Hu Y."/>
            <person name="Wu T."/>
            <person name="Yang Q."/>
            <person name="An Z."/>
            <person name="Feng S."/>
            <person name="Deng Z."/>
            <person name="Wu W."/>
            <person name="Zeng X."/>
            <person name="Tu M."/>
            <person name="Wang X."/>
            <person name="Huang H."/>
        </authorList>
    </citation>
    <scope>NUCLEOTIDE SEQUENCE</scope>
    <source>
        <strain evidence="8">MT/VB/25A 57/8</strain>
    </source>
</reference>
<evidence type="ECO:0000256" key="1">
    <source>
        <dbReference type="ARBA" id="ARBA00004477"/>
    </source>
</evidence>
<feature type="transmembrane region" description="Helical" evidence="6">
    <location>
        <begin position="129"/>
        <end position="154"/>
    </location>
</feature>
<evidence type="ECO:0000313" key="9">
    <source>
        <dbReference type="Proteomes" id="UP001174677"/>
    </source>
</evidence>
<dbReference type="Proteomes" id="UP001174677">
    <property type="component" value="Chromosome 17"/>
</dbReference>
<name>A0ABQ9KK71_HEVBR</name>
<comment type="caution">
    <text evidence="8">The sequence shown here is derived from an EMBL/GenBank/DDBJ whole genome shotgun (WGS) entry which is preliminary data.</text>
</comment>